<accession>H2CFB8</accession>
<dbReference type="Proteomes" id="UP000005737">
    <property type="component" value="Unassembled WGS sequence"/>
</dbReference>
<sequence length="54" mass="6219">MSELQSFSAESLKKDTVVSLTLYRVLKGLIKEGFDLYTDAEGRITLIRRMRNQP</sequence>
<proteinExistence type="predicted"/>
<gene>
    <name evidence="1" type="ORF">Lepil_2065</name>
</gene>
<dbReference type="STRING" id="183.GCA_002009735_03539"/>
<evidence type="ECO:0000313" key="1">
    <source>
        <dbReference type="EMBL" id="EHQ06746.1"/>
    </source>
</evidence>
<name>H2CFB8_9LEPT</name>
<evidence type="ECO:0000313" key="2">
    <source>
        <dbReference type="Proteomes" id="UP000005737"/>
    </source>
</evidence>
<dbReference type="EMBL" id="JH597773">
    <property type="protein sequence ID" value="EHQ06746.1"/>
    <property type="molecule type" value="Genomic_DNA"/>
</dbReference>
<dbReference type="AlphaFoldDB" id="H2CFB8"/>
<dbReference type="RefSeq" id="WP_002772428.1">
    <property type="nucleotide sequence ID" value="NZ_JH597773.1"/>
</dbReference>
<organism evidence="1 2">
    <name type="scientific">Leptonema illini DSM 21528</name>
    <dbReference type="NCBI Taxonomy" id="929563"/>
    <lineage>
        <taxon>Bacteria</taxon>
        <taxon>Pseudomonadati</taxon>
        <taxon>Spirochaetota</taxon>
        <taxon>Spirochaetia</taxon>
        <taxon>Leptospirales</taxon>
        <taxon>Leptospiraceae</taxon>
        <taxon>Leptonema</taxon>
    </lineage>
</organism>
<keyword evidence="2" id="KW-1185">Reference proteome</keyword>
<protein>
    <submittedName>
        <fullName evidence="1">Uncharacterized protein</fullName>
    </submittedName>
</protein>
<dbReference type="HOGENOM" id="CLU_3044918_0_0_12"/>
<reference evidence="1 2" key="1">
    <citation type="submission" date="2011-10" db="EMBL/GenBank/DDBJ databases">
        <title>The Improved High-Quality Draft genome of Leptonema illini DSM 21528.</title>
        <authorList>
            <consortium name="US DOE Joint Genome Institute (JGI-PGF)"/>
            <person name="Lucas S."/>
            <person name="Copeland A."/>
            <person name="Lapidus A."/>
            <person name="Glavina del Rio T."/>
            <person name="Dalin E."/>
            <person name="Tice H."/>
            <person name="Bruce D."/>
            <person name="Goodwin L."/>
            <person name="Pitluck S."/>
            <person name="Peters L."/>
            <person name="Mikhailova N."/>
            <person name="Held B."/>
            <person name="Kyrpides N."/>
            <person name="Mavromatis K."/>
            <person name="Ivanova N."/>
            <person name="Markowitz V."/>
            <person name="Cheng J.-F."/>
            <person name="Hugenholtz P."/>
            <person name="Woyke T."/>
            <person name="Wu D."/>
            <person name="Gronow S."/>
            <person name="Wellnitz S."/>
            <person name="Brambilla E.-M."/>
            <person name="Klenk H.-P."/>
            <person name="Eisen J.A."/>
        </authorList>
    </citation>
    <scope>NUCLEOTIDE SEQUENCE [LARGE SCALE GENOMIC DNA]</scope>
    <source>
        <strain evidence="1 2">DSM 21528</strain>
    </source>
</reference>